<keyword evidence="9" id="KW-1185">Reference proteome</keyword>
<feature type="signal peptide" evidence="6">
    <location>
        <begin position="1"/>
        <end position="20"/>
    </location>
</feature>
<dbReference type="InterPro" id="IPR000184">
    <property type="entry name" value="Bac_surfAg_D15"/>
</dbReference>
<evidence type="ECO:0000256" key="1">
    <source>
        <dbReference type="ARBA" id="ARBA00004370"/>
    </source>
</evidence>
<keyword evidence="4" id="KW-0472">Membrane</keyword>
<dbReference type="Gene3D" id="2.40.160.50">
    <property type="entry name" value="membrane protein fhac: a member of the omp85/tpsb transporter family"/>
    <property type="match status" value="1"/>
</dbReference>
<keyword evidence="5" id="KW-0998">Cell outer membrane</keyword>
<evidence type="ECO:0000313" key="8">
    <source>
        <dbReference type="EMBL" id="NPE13214.1"/>
    </source>
</evidence>
<comment type="subcellular location">
    <subcellularLocation>
        <location evidence="1">Membrane</location>
    </subcellularLocation>
</comment>
<evidence type="ECO:0000256" key="5">
    <source>
        <dbReference type="ARBA" id="ARBA00023237"/>
    </source>
</evidence>
<evidence type="ECO:0000313" key="9">
    <source>
        <dbReference type="Proteomes" id="UP001193734"/>
    </source>
</evidence>
<proteinExistence type="predicted"/>
<evidence type="ECO:0000256" key="3">
    <source>
        <dbReference type="ARBA" id="ARBA00022729"/>
    </source>
</evidence>
<dbReference type="PANTHER" id="PTHR12815:SF47">
    <property type="entry name" value="TRANSLOCATION AND ASSEMBLY MODULE SUBUNIT TAMA"/>
    <property type="match status" value="1"/>
</dbReference>
<dbReference type="InterPro" id="IPR039910">
    <property type="entry name" value="D15-like"/>
</dbReference>
<gene>
    <name evidence="8" type="ORF">HPS55_02520</name>
</gene>
<keyword evidence="3 6" id="KW-0732">Signal</keyword>
<accession>A0ABX2AR80</accession>
<evidence type="ECO:0000256" key="2">
    <source>
        <dbReference type="ARBA" id="ARBA00022692"/>
    </source>
</evidence>
<evidence type="ECO:0000259" key="7">
    <source>
        <dbReference type="Pfam" id="PF01103"/>
    </source>
</evidence>
<feature type="chain" id="PRO_5045264383" evidence="6">
    <location>
        <begin position="21"/>
        <end position="770"/>
    </location>
</feature>
<dbReference type="Proteomes" id="UP001193734">
    <property type="component" value="Unassembled WGS sequence"/>
</dbReference>
<reference evidence="8 9" key="1">
    <citation type="submission" date="2020-05" db="EMBL/GenBank/DDBJ databases">
        <title>Distinct polysaccharide utilization as determinants for interspecies competition between intestinal Prevotella spp.</title>
        <authorList>
            <person name="Galvez E.J.C."/>
            <person name="Iljazovic A."/>
            <person name="Strowig T."/>
        </authorList>
    </citation>
    <scope>NUCLEOTIDE SEQUENCE [LARGE SCALE GENOMIC DNA]</scope>
    <source>
        <strain evidence="8 9">PROD</strain>
    </source>
</reference>
<dbReference type="Pfam" id="PF01103">
    <property type="entry name" value="Omp85"/>
    <property type="match status" value="1"/>
</dbReference>
<comment type="caution">
    <text evidence="8">The sequence shown here is derived from an EMBL/GenBank/DDBJ whole genome shotgun (WGS) entry which is preliminary data.</text>
</comment>
<organism evidence="8 9">
    <name type="scientific">Xylanibacter rodentium</name>
    <dbReference type="NCBI Taxonomy" id="2736289"/>
    <lineage>
        <taxon>Bacteria</taxon>
        <taxon>Pseudomonadati</taxon>
        <taxon>Bacteroidota</taxon>
        <taxon>Bacteroidia</taxon>
        <taxon>Bacteroidales</taxon>
        <taxon>Prevotellaceae</taxon>
        <taxon>Xylanibacter</taxon>
    </lineage>
</organism>
<feature type="domain" description="Bacterial surface antigen (D15)" evidence="7">
    <location>
        <begin position="442"/>
        <end position="768"/>
    </location>
</feature>
<sequence length="770" mass="87113">MKTVNRFLALILLTMFCAGCSTTSNLPEGEVLYTGLKKINYLDRDSSDYSVQVEEEVEAALTCAPNGALLGSSYYRTPFQLKLWIYNRYANSTSKFGKWMLKTFGHEPVLVSYVSPKMRALVAKNLLRSNGYFNADVGYEIIPQKNPKKAKISYTVKNNQLYTIDTIKYLRYPAEMDSLIHTTMDNSRLRTGEAFAVSSLDAERNRLNSLFRDNGFYFYRSAYSVFLADSVSNPGRVELHMQPVAGMPAEARRKWYIGRMRVELRRSAMEQLTDSIIHRNLSVYYSGKKPPIRLRTLLRDIKLRRKQLYSQTNYQESAGVINSLGLFSMSDFKFTPRDTTAACDTLDMTLNCVFDKPYDGSIEANYMIKSNDRTGPGLVLNVTKRNAFRGGEKLNFSLKGSYEWQTGRRVSGGSSSAINSYEYGADISVEYPRIEAPFGLYSRHRFYKPPSTLLSLSGNVLNRANYFKMLTVTAGLTYKFQTSPNSRHEFSPLLLDYNFLRNTTATFDSIMTANPAIYVSMRNQFVPKIKYTYTYTSPTGSLNPILWETTVTEGGNLLSLFYVAAGKDFSKKGKGLFGNPFAQFVKLNTSLRKTWQTGQKSQLVGRVAAGILWAYGNSDRAPYNEQFYVGGANSIRAFTVRSIGPGKYVAPNTNYAYLDQTGDIKLELNLEYRFNLFGNLYGATFLDAGNIWLLKKDPNRPDSEFKPSTFFRQLATGTGVGLRYDMDFIVLRLDLGVAIHVPYDTGKSGYYNIPKFWDGVGLHFAIGYPF</sequence>
<dbReference type="EMBL" id="JABKKE010000002">
    <property type="protein sequence ID" value="NPE13214.1"/>
    <property type="molecule type" value="Genomic_DNA"/>
</dbReference>
<keyword evidence="2" id="KW-0812">Transmembrane</keyword>
<dbReference type="RefSeq" id="WP_172324661.1">
    <property type="nucleotide sequence ID" value="NZ_CASGIA010000024.1"/>
</dbReference>
<protein>
    <submittedName>
        <fullName evidence="8">BamA/TamA family outer membrane protein</fullName>
    </submittedName>
</protein>
<evidence type="ECO:0000256" key="6">
    <source>
        <dbReference type="SAM" id="SignalP"/>
    </source>
</evidence>
<dbReference type="PANTHER" id="PTHR12815">
    <property type="entry name" value="SORTING AND ASSEMBLY MACHINERY SAMM50 PROTEIN FAMILY MEMBER"/>
    <property type="match status" value="1"/>
</dbReference>
<name>A0ABX2AR80_9BACT</name>
<dbReference type="GeneID" id="82156631"/>
<evidence type="ECO:0000256" key="4">
    <source>
        <dbReference type="ARBA" id="ARBA00023136"/>
    </source>
</evidence>